<dbReference type="GO" id="GO:0003723">
    <property type="term" value="F:RNA binding"/>
    <property type="evidence" value="ECO:0007669"/>
    <property type="project" value="InterPro"/>
</dbReference>
<gene>
    <name evidence="3" type="ORF">ARMSODRAFT_982942</name>
</gene>
<accession>A0A2H3AS12</accession>
<evidence type="ECO:0008006" key="5">
    <source>
        <dbReference type="Google" id="ProtNLM"/>
    </source>
</evidence>
<keyword evidence="4" id="KW-1185">Reference proteome</keyword>
<dbReference type="CDD" id="cd06089">
    <property type="entry name" value="KOW_RPL26"/>
    <property type="match status" value="1"/>
</dbReference>
<protein>
    <recommendedName>
        <fullName evidence="5">KOW domain-containing protein</fullName>
    </recommendedName>
</protein>
<dbReference type="EMBL" id="KZ293502">
    <property type="protein sequence ID" value="PBK59534.1"/>
    <property type="molecule type" value="Genomic_DNA"/>
</dbReference>
<reference evidence="4" key="1">
    <citation type="journal article" date="2017" name="Nat. Ecol. Evol.">
        <title>Genome expansion and lineage-specific genetic innovations in the forest pathogenic fungi Armillaria.</title>
        <authorList>
            <person name="Sipos G."/>
            <person name="Prasanna A.N."/>
            <person name="Walter M.C."/>
            <person name="O'Connor E."/>
            <person name="Balint B."/>
            <person name="Krizsan K."/>
            <person name="Kiss B."/>
            <person name="Hess J."/>
            <person name="Varga T."/>
            <person name="Slot J."/>
            <person name="Riley R."/>
            <person name="Boka B."/>
            <person name="Rigling D."/>
            <person name="Barry K."/>
            <person name="Lee J."/>
            <person name="Mihaltcheva S."/>
            <person name="LaButti K."/>
            <person name="Lipzen A."/>
            <person name="Waldron R."/>
            <person name="Moloney N.M."/>
            <person name="Sperisen C."/>
            <person name="Kredics L."/>
            <person name="Vagvoelgyi C."/>
            <person name="Patrignani A."/>
            <person name="Fitzpatrick D."/>
            <person name="Nagy I."/>
            <person name="Doyle S."/>
            <person name="Anderson J.B."/>
            <person name="Grigoriev I.V."/>
            <person name="Gueldener U."/>
            <person name="Muensterkoetter M."/>
            <person name="Nagy L.G."/>
        </authorList>
    </citation>
    <scope>NUCLEOTIDE SEQUENCE [LARGE SCALE GENOMIC DNA]</scope>
    <source>
        <strain evidence="4">28-4</strain>
    </source>
</reference>
<dbReference type="InterPro" id="IPR041988">
    <property type="entry name" value="Ribosomal_uL24_KOW"/>
</dbReference>
<dbReference type="GO" id="GO:0005840">
    <property type="term" value="C:ribosome"/>
    <property type="evidence" value="ECO:0007669"/>
    <property type="project" value="UniProtKB-KW"/>
</dbReference>
<dbReference type="Proteomes" id="UP000218334">
    <property type="component" value="Unassembled WGS sequence"/>
</dbReference>
<dbReference type="InterPro" id="IPR008991">
    <property type="entry name" value="Translation_prot_SH3-like_sf"/>
</dbReference>
<proteinExistence type="predicted"/>
<name>A0A2H3AS12_9AGAR</name>
<dbReference type="GO" id="GO:1990904">
    <property type="term" value="C:ribonucleoprotein complex"/>
    <property type="evidence" value="ECO:0007669"/>
    <property type="project" value="UniProtKB-KW"/>
</dbReference>
<dbReference type="STRING" id="1076256.A0A2H3AS12"/>
<evidence type="ECO:0000313" key="4">
    <source>
        <dbReference type="Proteomes" id="UP000218334"/>
    </source>
</evidence>
<evidence type="ECO:0000256" key="1">
    <source>
        <dbReference type="ARBA" id="ARBA00022980"/>
    </source>
</evidence>
<dbReference type="AlphaFoldDB" id="A0A2H3AS12"/>
<sequence>MSIFLDLEAGMNAVQDIESSSENEGSFIADKEYSDDEADLEAVNLSSVPLTQEQDQIWNSLLERAKVCGNLRESTLVSEGSYDFRLLDDAPKLWVLSCIPGWKDIVVFHIGRSAPSELGIKAAFIMPHLDNQVWLEAEMSLALKTWLVQLHAVAPEESWRVLQSASSLLPMVNGAWVKVHCGQFKGKVGMVTKVYPWGCKVLLVPKLDTDPWQELKNKR</sequence>
<organism evidence="3 4">
    <name type="scientific">Armillaria solidipes</name>
    <dbReference type="NCBI Taxonomy" id="1076256"/>
    <lineage>
        <taxon>Eukaryota</taxon>
        <taxon>Fungi</taxon>
        <taxon>Dikarya</taxon>
        <taxon>Basidiomycota</taxon>
        <taxon>Agaricomycotina</taxon>
        <taxon>Agaricomycetes</taxon>
        <taxon>Agaricomycetidae</taxon>
        <taxon>Agaricales</taxon>
        <taxon>Marasmiineae</taxon>
        <taxon>Physalacriaceae</taxon>
        <taxon>Armillaria</taxon>
    </lineage>
</organism>
<evidence type="ECO:0000256" key="2">
    <source>
        <dbReference type="ARBA" id="ARBA00023274"/>
    </source>
</evidence>
<keyword evidence="1" id="KW-0689">Ribosomal protein</keyword>
<evidence type="ECO:0000313" key="3">
    <source>
        <dbReference type="EMBL" id="PBK59534.1"/>
    </source>
</evidence>
<dbReference type="SUPFAM" id="SSF50104">
    <property type="entry name" value="Translation proteins SH3-like domain"/>
    <property type="match status" value="1"/>
</dbReference>
<keyword evidence="2" id="KW-0687">Ribonucleoprotein</keyword>